<protein>
    <recommendedName>
        <fullName evidence="6">Na(+)/H(+) antiporter NhaA</fullName>
    </recommendedName>
    <alternativeName>
        <fullName evidence="6">Sodium/proton antiporter NhaA</fullName>
    </alternativeName>
</protein>
<dbReference type="Proteomes" id="UP000295043">
    <property type="component" value="Unassembled WGS sequence"/>
</dbReference>
<proteinExistence type="inferred from homology"/>
<keyword evidence="6" id="KW-0739">Sodium transport</keyword>
<dbReference type="NCBIfam" id="NF007112">
    <property type="entry name" value="PRK09561.1"/>
    <property type="match status" value="1"/>
</dbReference>
<evidence type="ECO:0000256" key="5">
    <source>
        <dbReference type="ARBA" id="ARBA00023136"/>
    </source>
</evidence>
<evidence type="ECO:0000256" key="2">
    <source>
        <dbReference type="ARBA" id="ARBA00022475"/>
    </source>
</evidence>
<dbReference type="HAMAP" id="MF_01844">
    <property type="entry name" value="NhaA"/>
    <property type="match status" value="1"/>
</dbReference>
<gene>
    <name evidence="6" type="primary">nhaA</name>
    <name evidence="7" type="ORF">EV184_12662</name>
</gene>
<accession>A0A4R2B4B8</accession>
<feature type="transmembrane region" description="Helical" evidence="6">
    <location>
        <begin position="239"/>
        <end position="260"/>
    </location>
</feature>
<feature type="transmembrane region" description="Helical" evidence="6">
    <location>
        <begin position="341"/>
        <end position="361"/>
    </location>
</feature>
<evidence type="ECO:0000313" key="8">
    <source>
        <dbReference type="Proteomes" id="UP000295043"/>
    </source>
</evidence>
<dbReference type="AlphaFoldDB" id="A0A4R2B4B8"/>
<evidence type="ECO:0000256" key="3">
    <source>
        <dbReference type="ARBA" id="ARBA00022692"/>
    </source>
</evidence>
<keyword evidence="6" id="KW-0050">Antiport</keyword>
<feature type="transmembrane region" description="Helical" evidence="6">
    <location>
        <begin position="154"/>
        <end position="170"/>
    </location>
</feature>
<dbReference type="GO" id="GO:0005886">
    <property type="term" value="C:plasma membrane"/>
    <property type="evidence" value="ECO:0007669"/>
    <property type="project" value="UniProtKB-SubCell"/>
</dbReference>
<dbReference type="GO" id="GO:0006885">
    <property type="term" value="P:regulation of pH"/>
    <property type="evidence" value="ECO:0007669"/>
    <property type="project" value="UniProtKB-UniRule"/>
</dbReference>
<keyword evidence="5 6" id="KW-0472">Membrane</keyword>
<dbReference type="PANTHER" id="PTHR30341">
    <property type="entry name" value="SODIUM ION/PROTON ANTIPORTER NHAA-RELATED"/>
    <property type="match status" value="1"/>
</dbReference>
<dbReference type="NCBIfam" id="TIGR00773">
    <property type="entry name" value="NhaA"/>
    <property type="match status" value="1"/>
</dbReference>
<feature type="transmembrane region" description="Helical" evidence="6">
    <location>
        <begin position="272"/>
        <end position="292"/>
    </location>
</feature>
<comment type="similarity">
    <text evidence="6">Belongs to the NhaA Na(+)/H(+) (TC 2.A.33) antiporter family.</text>
</comment>
<feature type="transmembrane region" description="Helical" evidence="6">
    <location>
        <begin position="182"/>
        <end position="210"/>
    </location>
</feature>
<keyword evidence="6" id="KW-0915">Sodium</keyword>
<keyword evidence="6" id="KW-0406">Ion transport</keyword>
<comment type="caution">
    <text evidence="7">The sequence shown here is derived from an EMBL/GenBank/DDBJ whole genome shotgun (WGS) entry which is preliminary data.</text>
</comment>
<comment type="subcellular location">
    <subcellularLocation>
        <location evidence="1">Cell inner membrane</location>
        <topology evidence="1">Multi-pass membrane protein</topology>
    </subcellularLocation>
    <subcellularLocation>
        <location evidence="6">Cell membrane</location>
        <topology evidence="6">Multi-pass membrane protein</topology>
    </subcellularLocation>
</comment>
<keyword evidence="4 6" id="KW-1133">Transmembrane helix</keyword>
<evidence type="ECO:0000256" key="6">
    <source>
        <dbReference type="HAMAP-Rule" id="MF_01844"/>
    </source>
</evidence>
<feature type="transmembrane region" description="Helical" evidence="6">
    <location>
        <begin position="128"/>
        <end position="148"/>
    </location>
</feature>
<dbReference type="EMBL" id="SLVU01000026">
    <property type="protein sequence ID" value="TCN21286.1"/>
    <property type="molecule type" value="Genomic_DNA"/>
</dbReference>
<feature type="transmembrane region" description="Helical" evidence="6">
    <location>
        <begin position="71"/>
        <end position="90"/>
    </location>
</feature>
<keyword evidence="6" id="KW-0813">Transport</keyword>
<keyword evidence="3 6" id="KW-0812">Transmembrane</keyword>
<dbReference type="InterPro" id="IPR023171">
    <property type="entry name" value="Na/H_antiporter_dom_sf"/>
</dbReference>
<keyword evidence="2 6" id="KW-1003">Cell membrane</keyword>
<sequence>MAAATLAVGVANSSLSEAYFSARHVYIGPLSLQHWINDALMSVFFLLVGLEIKREMLDGDLSSRSSRILPGAAAAGGMLVPALIYIGFNLEDPTVLRAWAIPTATDIAFALGVLSLLGPRVPASLKIFLTAVAIIDDLGAVIVIAFFYSEDLNFLALAAAAALVAVLATFNQLKIIRLWPYLLGGLILWSLVLLSGVHATLAGVMLAMTIPLKVTPGTSEAAYHESPLQKLEQALQRPVALVIVPIFGFANAGVSFAGVAPSILLEPLSLGVAAGLLIGKLVGVFGTVTILVKTGFADLPATATWSHIFGVALLCGIGFTMSLFIGLLAFDEPGIQDRVKLGIFAGSVSAGIAGYAVLRLAEQKSRPA</sequence>
<dbReference type="Pfam" id="PF06965">
    <property type="entry name" value="Na_H_antiport_1"/>
    <property type="match status" value="1"/>
</dbReference>
<evidence type="ECO:0000256" key="4">
    <source>
        <dbReference type="ARBA" id="ARBA00022989"/>
    </source>
</evidence>
<organism evidence="7 8">
    <name type="scientific">Sinorhizobium americanum</name>
    <dbReference type="NCBI Taxonomy" id="194963"/>
    <lineage>
        <taxon>Bacteria</taxon>
        <taxon>Pseudomonadati</taxon>
        <taxon>Pseudomonadota</taxon>
        <taxon>Alphaproteobacteria</taxon>
        <taxon>Hyphomicrobiales</taxon>
        <taxon>Rhizobiaceae</taxon>
        <taxon>Sinorhizobium/Ensifer group</taxon>
        <taxon>Sinorhizobium</taxon>
    </lineage>
</organism>
<reference evidence="7 8" key="1">
    <citation type="submission" date="2019-03" db="EMBL/GenBank/DDBJ databases">
        <title>Genomic Encyclopedia of Type Strains, Phase IV (KMG-V): Genome sequencing to study the core and pangenomes of soil and plant-associated prokaryotes.</title>
        <authorList>
            <person name="Whitman W."/>
        </authorList>
    </citation>
    <scope>NUCLEOTIDE SEQUENCE [LARGE SCALE GENOMIC DNA]</scope>
    <source>
        <strain evidence="7 8">23C40</strain>
    </source>
</reference>
<name>A0A4R2B4B8_9HYPH</name>
<dbReference type="NCBIfam" id="NF007111">
    <property type="entry name" value="PRK09560.1"/>
    <property type="match status" value="1"/>
</dbReference>
<feature type="transmembrane region" description="Helical" evidence="6">
    <location>
        <begin position="304"/>
        <end position="329"/>
    </location>
</feature>
<evidence type="ECO:0000256" key="1">
    <source>
        <dbReference type="ARBA" id="ARBA00004429"/>
    </source>
</evidence>
<comment type="catalytic activity">
    <reaction evidence="6">
        <text>Na(+)(in) + 2 H(+)(out) = Na(+)(out) + 2 H(+)(in)</text>
        <dbReference type="Rhea" id="RHEA:29251"/>
        <dbReference type="ChEBI" id="CHEBI:15378"/>
        <dbReference type="ChEBI" id="CHEBI:29101"/>
    </reaction>
</comment>
<dbReference type="GO" id="GO:0015385">
    <property type="term" value="F:sodium:proton antiporter activity"/>
    <property type="evidence" value="ECO:0007669"/>
    <property type="project" value="UniProtKB-UniRule"/>
</dbReference>
<dbReference type="PANTHER" id="PTHR30341:SF0">
    <property type="entry name" value="NA(+)_H(+) ANTIPORTER NHAA"/>
    <property type="match status" value="1"/>
</dbReference>
<dbReference type="InterPro" id="IPR004670">
    <property type="entry name" value="NhaA"/>
</dbReference>
<evidence type="ECO:0000313" key="7">
    <source>
        <dbReference type="EMBL" id="TCN21286.1"/>
    </source>
</evidence>
<feature type="transmembrane region" description="Helical" evidence="6">
    <location>
        <begin position="96"/>
        <end position="116"/>
    </location>
</feature>
<dbReference type="Gene3D" id="1.20.1530.10">
    <property type="entry name" value="Na+/H+ antiporter like domain"/>
    <property type="match status" value="1"/>
</dbReference>
<comment type="function">
    <text evidence="6">Na(+)/H(+) antiporter that extrudes sodium in exchange for external protons.</text>
</comment>